<protein>
    <recommendedName>
        <fullName evidence="5">Protein SirB1 N-terminal domain-containing protein</fullName>
    </recommendedName>
</protein>
<feature type="coiled-coil region" evidence="1">
    <location>
        <begin position="420"/>
        <end position="447"/>
    </location>
</feature>
<reference evidence="3 4" key="1">
    <citation type="submission" date="2022-10" db="EMBL/GenBank/DDBJ databases">
        <title>Chitinophaga nivalis PC15 sp. nov., isolated from Pyeongchang county, South Korea.</title>
        <authorList>
            <person name="Trinh H.N."/>
        </authorList>
    </citation>
    <scope>NUCLEOTIDE SEQUENCE [LARGE SCALE GENOMIC DNA]</scope>
    <source>
        <strain evidence="3 4">PC14</strain>
    </source>
</reference>
<accession>A0ABT3INF9</accession>
<organism evidence="3 4">
    <name type="scientific">Chitinophaga nivalis</name>
    <dbReference type="NCBI Taxonomy" id="2991709"/>
    <lineage>
        <taxon>Bacteria</taxon>
        <taxon>Pseudomonadati</taxon>
        <taxon>Bacteroidota</taxon>
        <taxon>Chitinophagia</taxon>
        <taxon>Chitinophagales</taxon>
        <taxon>Chitinophagaceae</taxon>
        <taxon>Chitinophaga</taxon>
    </lineage>
</organism>
<gene>
    <name evidence="3" type="ORF">OL497_16450</name>
</gene>
<evidence type="ECO:0000313" key="4">
    <source>
        <dbReference type="Proteomes" id="UP001207742"/>
    </source>
</evidence>
<evidence type="ECO:0000256" key="2">
    <source>
        <dbReference type="SAM" id="SignalP"/>
    </source>
</evidence>
<dbReference type="RefSeq" id="WP_264731991.1">
    <property type="nucleotide sequence ID" value="NZ_JAPDNR010000001.1"/>
</dbReference>
<proteinExistence type="predicted"/>
<keyword evidence="2" id="KW-0732">Signal</keyword>
<evidence type="ECO:0000313" key="3">
    <source>
        <dbReference type="EMBL" id="MCW3485502.1"/>
    </source>
</evidence>
<keyword evidence="1" id="KW-0175">Coiled coil</keyword>
<comment type="caution">
    <text evidence="3">The sequence shown here is derived from an EMBL/GenBank/DDBJ whole genome shotgun (WGS) entry which is preliminary data.</text>
</comment>
<keyword evidence="4" id="KW-1185">Reference proteome</keyword>
<feature type="chain" id="PRO_5045957182" description="Protein SirB1 N-terminal domain-containing protein" evidence="2">
    <location>
        <begin position="21"/>
        <end position="455"/>
    </location>
</feature>
<dbReference type="Proteomes" id="UP001207742">
    <property type="component" value="Unassembled WGS sequence"/>
</dbReference>
<evidence type="ECO:0008006" key="5">
    <source>
        <dbReference type="Google" id="ProtNLM"/>
    </source>
</evidence>
<feature type="signal peptide" evidence="2">
    <location>
        <begin position="1"/>
        <end position="20"/>
    </location>
</feature>
<dbReference type="EMBL" id="JAPDNS010000002">
    <property type="protein sequence ID" value="MCW3485502.1"/>
    <property type="molecule type" value="Genomic_DNA"/>
</dbReference>
<sequence length="455" mass="52336">MRTLVISLLLFLSCSWQLTAQPQLLSSDKKSIEYQFFHQRTSGQPGLPNNIVSDPFDNGMNEQHQRMLPPHNILPHQITASQQTAQQAAVAYEIMEANAYWEQKAWFNKTAAYRQAFDQLNQFNPDSFSITNAVLLVENAFLDNRLPYEALLNGLKYRVEHVKQILKREGLDVRNQVALNYGIQKLFSQSNIYHNPATGKNVVIPPFQYDHIDFRGEEDYTRMFTIKLLGTGKGQCHSMPLLYLMIAEQLGAKAWLSLAPQHSFIQFTDHNGHLMNFETTNGHLVSTQWLYQSGFINANALKERTYLDTLSQRQLYAQCLADLLLGYLAKFGHDVYAEHIRESVLRIHPGNMTALIVGANIKREIAIRQIATAGYPPPDKLPQYPIAYQAYLDMQAAFEKVDALGYQDMPREAYQVWLKSIEAEKKKQEYRILKEKMKREITGLKNNKEARHPNR</sequence>
<evidence type="ECO:0000256" key="1">
    <source>
        <dbReference type="SAM" id="Coils"/>
    </source>
</evidence>
<name>A0ABT3INF9_9BACT</name>